<dbReference type="Proteomes" id="UP001595947">
    <property type="component" value="Unassembled WGS sequence"/>
</dbReference>
<accession>A0ABV9YN68</accession>
<name>A0ABV9YN68_9PSEU</name>
<dbReference type="EMBL" id="JBHSIV010000013">
    <property type="protein sequence ID" value="MFC5063366.1"/>
    <property type="molecule type" value="Genomic_DNA"/>
</dbReference>
<evidence type="ECO:0000256" key="2">
    <source>
        <dbReference type="ARBA" id="ARBA00023033"/>
    </source>
</evidence>
<gene>
    <name evidence="5" type="ORF">ACFPBZ_14190</name>
</gene>
<dbReference type="Gene3D" id="3.50.50.60">
    <property type="entry name" value="FAD/NAD(P)-binding domain"/>
    <property type="match status" value="1"/>
</dbReference>
<feature type="region of interest" description="Disordered" evidence="3">
    <location>
        <begin position="179"/>
        <end position="199"/>
    </location>
</feature>
<dbReference type="PANTHER" id="PTHR13789">
    <property type="entry name" value="MONOOXYGENASE"/>
    <property type="match status" value="1"/>
</dbReference>
<dbReference type="InterPro" id="IPR050493">
    <property type="entry name" value="FAD-dep_Monooxygenase_BioMet"/>
</dbReference>
<evidence type="ECO:0000256" key="3">
    <source>
        <dbReference type="SAM" id="MobiDB-lite"/>
    </source>
</evidence>
<keyword evidence="6" id="KW-1185">Reference proteome</keyword>
<dbReference type="RefSeq" id="WP_378036715.1">
    <property type="nucleotide sequence ID" value="NZ_JBHSIV010000013.1"/>
</dbReference>
<dbReference type="InterPro" id="IPR002938">
    <property type="entry name" value="FAD-bd"/>
</dbReference>
<keyword evidence="1" id="KW-0560">Oxidoreductase</keyword>
<evidence type="ECO:0000313" key="5">
    <source>
        <dbReference type="EMBL" id="MFC5063366.1"/>
    </source>
</evidence>
<evidence type="ECO:0000313" key="6">
    <source>
        <dbReference type="Proteomes" id="UP001595947"/>
    </source>
</evidence>
<dbReference type="GO" id="GO:0004497">
    <property type="term" value="F:monooxygenase activity"/>
    <property type="evidence" value="ECO:0007669"/>
    <property type="project" value="UniProtKB-KW"/>
</dbReference>
<sequence>MHIVVAGAGLVGLTAAAVLSRAGNEVDVVEQAGEIRAVGAGIGLWDNALRVVGELGLRTPVEAMSSLVDTWFRDPDGTPRRSEGTAAADYRFLLVPRPELNAMLADVVGRDRIRTGTRVVGYDEGPGGVTVRLGDGGVIAADLLVGADGVHSLVRHRLRPDAAAREHGRHTAWRAVVPTRGDERPGGTSLTVGPHGTRGGYTRLDSARTMWMVNQFDAGELTGDRREDALDRAGNLVSEGWHQELLAMIRATPQEAVLENRILLVPPMDSWSGEHVTLIGDAAHGLSPHLSAGGTLGIEDVPVLRDALAGHAAVPEALRAYEQARIPRFRTVREHADAIQRAADATAFADAYARFSHWMVTTAPR</sequence>
<comment type="caution">
    <text evidence="5">The sequence shown here is derived from an EMBL/GenBank/DDBJ whole genome shotgun (WGS) entry which is preliminary data.</text>
</comment>
<evidence type="ECO:0000256" key="1">
    <source>
        <dbReference type="ARBA" id="ARBA00023002"/>
    </source>
</evidence>
<dbReference type="SUPFAM" id="SSF51905">
    <property type="entry name" value="FAD/NAD(P)-binding domain"/>
    <property type="match status" value="1"/>
</dbReference>
<evidence type="ECO:0000259" key="4">
    <source>
        <dbReference type="Pfam" id="PF01494"/>
    </source>
</evidence>
<proteinExistence type="predicted"/>
<protein>
    <submittedName>
        <fullName evidence="5">FAD-dependent monooxygenase</fullName>
    </submittedName>
</protein>
<reference evidence="6" key="1">
    <citation type="journal article" date="2019" name="Int. J. Syst. Evol. Microbiol.">
        <title>The Global Catalogue of Microorganisms (GCM) 10K type strain sequencing project: providing services to taxonomists for standard genome sequencing and annotation.</title>
        <authorList>
            <consortium name="The Broad Institute Genomics Platform"/>
            <consortium name="The Broad Institute Genome Sequencing Center for Infectious Disease"/>
            <person name="Wu L."/>
            <person name="Ma J."/>
        </authorList>
    </citation>
    <scope>NUCLEOTIDE SEQUENCE [LARGE SCALE GENOMIC DNA]</scope>
    <source>
        <strain evidence="6">CGMCC 4.7093</strain>
    </source>
</reference>
<keyword evidence="2 5" id="KW-0503">Monooxygenase</keyword>
<feature type="domain" description="FAD-binding" evidence="4">
    <location>
        <begin position="3"/>
        <end position="332"/>
    </location>
</feature>
<dbReference type="Pfam" id="PF01494">
    <property type="entry name" value="FAD_binding_3"/>
    <property type="match status" value="1"/>
</dbReference>
<dbReference type="PRINTS" id="PR00420">
    <property type="entry name" value="RNGMNOXGNASE"/>
</dbReference>
<dbReference type="PANTHER" id="PTHR13789:SF309">
    <property type="entry name" value="PUTATIVE (AFU_ORTHOLOGUE AFUA_6G14510)-RELATED"/>
    <property type="match status" value="1"/>
</dbReference>
<organism evidence="5 6">
    <name type="scientific">Actinomycetospora atypica</name>
    <dbReference type="NCBI Taxonomy" id="1290095"/>
    <lineage>
        <taxon>Bacteria</taxon>
        <taxon>Bacillati</taxon>
        <taxon>Actinomycetota</taxon>
        <taxon>Actinomycetes</taxon>
        <taxon>Pseudonocardiales</taxon>
        <taxon>Pseudonocardiaceae</taxon>
        <taxon>Actinomycetospora</taxon>
    </lineage>
</organism>
<dbReference type="InterPro" id="IPR036188">
    <property type="entry name" value="FAD/NAD-bd_sf"/>
</dbReference>